<dbReference type="FunCoup" id="A0A4R6QLR0">
    <property type="interactions" value="408"/>
</dbReference>
<feature type="region of interest" description="Disordered" evidence="2">
    <location>
        <begin position="212"/>
        <end position="231"/>
    </location>
</feature>
<dbReference type="Gene3D" id="3.40.50.720">
    <property type="entry name" value="NAD(P)-binding Rossmann-like Domain"/>
    <property type="match status" value="1"/>
</dbReference>
<reference evidence="3 4" key="1">
    <citation type="submission" date="2019-03" db="EMBL/GenBank/DDBJ databases">
        <title>Genomic Encyclopedia of Type Strains, Phase IV (KMG-IV): sequencing the most valuable type-strain genomes for metagenomic binning, comparative biology and taxonomic classification.</title>
        <authorList>
            <person name="Goeker M."/>
        </authorList>
    </citation>
    <scope>NUCLEOTIDE SEQUENCE [LARGE SCALE GENOMIC DNA]</scope>
    <source>
        <strain evidence="3 4">DSM 16998</strain>
    </source>
</reference>
<dbReference type="GO" id="GO:0008202">
    <property type="term" value="P:steroid metabolic process"/>
    <property type="evidence" value="ECO:0007669"/>
    <property type="project" value="TreeGrafter"/>
</dbReference>
<dbReference type="PROSITE" id="PS00061">
    <property type="entry name" value="ADH_SHORT"/>
    <property type="match status" value="1"/>
</dbReference>
<dbReference type="PANTHER" id="PTHR43313">
    <property type="entry name" value="SHORT-CHAIN DEHYDROGENASE/REDUCTASE FAMILY 9C"/>
    <property type="match status" value="1"/>
</dbReference>
<comment type="caution">
    <text evidence="3">The sequence shown here is derived from an EMBL/GenBank/DDBJ whole genome shotgun (WGS) entry which is preliminary data.</text>
</comment>
<organism evidence="3 4">
    <name type="scientific">Roseateles toxinivorans</name>
    <dbReference type="NCBI Taxonomy" id="270368"/>
    <lineage>
        <taxon>Bacteria</taxon>
        <taxon>Pseudomonadati</taxon>
        <taxon>Pseudomonadota</taxon>
        <taxon>Betaproteobacteria</taxon>
        <taxon>Burkholderiales</taxon>
        <taxon>Sphaerotilaceae</taxon>
        <taxon>Roseateles</taxon>
    </lineage>
</organism>
<dbReference type="Pfam" id="PF00106">
    <property type="entry name" value="adh_short"/>
    <property type="match status" value="1"/>
</dbReference>
<dbReference type="PRINTS" id="PR00081">
    <property type="entry name" value="GDHRDH"/>
</dbReference>
<gene>
    <name evidence="3" type="ORF">DES47_10314</name>
</gene>
<proteinExistence type="inferred from homology"/>
<dbReference type="GO" id="GO:0016491">
    <property type="term" value="F:oxidoreductase activity"/>
    <property type="evidence" value="ECO:0007669"/>
    <property type="project" value="TreeGrafter"/>
</dbReference>
<dbReference type="OrthoDB" id="9789083at2"/>
<accession>A0A4R6QLR0</accession>
<evidence type="ECO:0000313" key="3">
    <source>
        <dbReference type="EMBL" id="TDP71036.1"/>
    </source>
</evidence>
<dbReference type="InterPro" id="IPR020904">
    <property type="entry name" value="Sc_DH/Rdtase_CS"/>
</dbReference>
<dbReference type="InterPro" id="IPR036291">
    <property type="entry name" value="NAD(P)-bd_dom_sf"/>
</dbReference>
<protein>
    <submittedName>
        <fullName evidence="3">NADP-dependent 3-hydroxy acid dehydrogenase YdfG</fullName>
    </submittedName>
</protein>
<evidence type="ECO:0000313" key="4">
    <source>
        <dbReference type="Proteomes" id="UP000295361"/>
    </source>
</evidence>
<sequence>MDSRAILVTGASSGIGLAITRHLAGQGHRVYAGARKPADLAALAEIANVVPLRLDVRSADEVRAAVELVTAQGQGLYGLVNNAGVGELGPLVSWSDAQLQQLFDINVFGPHRVTNAMLPLLLQSRGRIVNIGSQGGSITSKFYGPYTMTKHALEAYSQALQLELAPHGVAVSIVQPGGIVSKVGENAQTATRAHFEQAPEPFRAEALQVLTAMNKPPPPQPDEPESSTNRKLSDPAIVCTAVEQALFSAAPKLRYMVGTEWEGNRVLHALIDKLLDANDGSSLHYPRERLVALLDEHLATRKP</sequence>
<dbReference type="RefSeq" id="WP_133700845.1">
    <property type="nucleotide sequence ID" value="NZ_SNXS01000003.1"/>
</dbReference>
<evidence type="ECO:0000256" key="1">
    <source>
        <dbReference type="RuleBase" id="RU000363"/>
    </source>
</evidence>
<dbReference type="PANTHER" id="PTHR43313:SF1">
    <property type="entry name" value="3BETA-HYDROXYSTEROID DEHYDROGENASE DHS-16"/>
    <property type="match status" value="1"/>
</dbReference>
<evidence type="ECO:0000256" key="2">
    <source>
        <dbReference type="SAM" id="MobiDB-lite"/>
    </source>
</evidence>
<dbReference type="PRINTS" id="PR00080">
    <property type="entry name" value="SDRFAMILY"/>
</dbReference>
<dbReference type="CDD" id="cd05374">
    <property type="entry name" value="17beta-HSD-like_SDR_c"/>
    <property type="match status" value="1"/>
</dbReference>
<keyword evidence="4" id="KW-1185">Reference proteome</keyword>
<dbReference type="SUPFAM" id="SSF51735">
    <property type="entry name" value="NAD(P)-binding Rossmann-fold domains"/>
    <property type="match status" value="1"/>
</dbReference>
<dbReference type="EMBL" id="SNXS01000003">
    <property type="protein sequence ID" value="TDP71036.1"/>
    <property type="molecule type" value="Genomic_DNA"/>
</dbReference>
<dbReference type="Proteomes" id="UP000295361">
    <property type="component" value="Unassembled WGS sequence"/>
</dbReference>
<dbReference type="InParanoid" id="A0A4R6QLR0"/>
<name>A0A4R6QLR0_9BURK</name>
<dbReference type="InterPro" id="IPR002347">
    <property type="entry name" value="SDR_fam"/>
</dbReference>
<comment type="similarity">
    <text evidence="1">Belongs to the short-chain dehydrogenases/reductases (SDR) family.</text>
</comment>
<dbReference type="AlphaFoldDB" id="A0A4R6QLR0"/>